<evidence type="ECO:0000313" key="2">
    <source>
        <dbReference type="Proteomes" id="UP000828521"/>
    </source>
</evidence>
<dbReference type="Proteomes" id="UP000828521">
    <property type="component" value="Segment"/>
</dbReference>
<evidence type="ECO:0000313" key="1">
    <source>
        <dbReference type="EMBL" id="QNI20499.1"/>
    </source>
</evidence>
<protein>
    <submittedName>
        <fullName evidence="1">Uncharacterized protein</fullName>
    </submittedName>
</protein>
<dbReference type="EMBL" id="MT757392">
    <property type="protein sequence ID" value="QNI20499.1"/>
    <property type="molecule type" value="Genomic_DNA"/>
</dbReference>
<name>A0AAE7J148_9CAUD</name>
<sequence>MFGFGKKQQSVTVRVPRDDLSLEQIILHLSNQKDHDKWPDSDDIQSLLIHLGSSFNIINRSDNKPGTNIHRALFLCIALLLRKMK</sequence>
<accession>A0AAE7J148</accession>
<gene>
    <name evidence="1" type="ORF">KB2_gp017</name>
</gene>
<reference evidence="1" key="1">
    <citation type="submission" date="2020-07" db="EMBL/GenBank/DDBJ databases">
        <title>Genome of Klebsiella pneumoniae phage.</title>
        <authorList>
            <person name="Peng Q."/>
        </authorList>
    </citation>
    <scope>NUCLEOTIDE SEQUENCE</scope>
</reference>
<organism evidence="1 2">
    <name type="scientific">Klebsiella phage vB_KleM_KB2</name>
    <dbReference type="NCBI Taxonomy" id="2759197"/>
    <lineage>
        <taxon>Viruses</taxon>
        <taxon>Duplodnaviria</taxon>
        <taxon>Heunggongvirae</taxon>
        <taxon>Uroviricota</taxon>
        <taxon>Caudoviricetes</taxon>
        <taxon>Jameshumphriesvirinae</taxon>
        <taxon>Bimevirus</taxon>
        <taxon>Bimevirus KB2</taxon>
    </lineage>
</organism>
<keyword evidence="2" id="KW-1185">Reference proteome</keyword>
<proteinExistence type="predicted"/>